<evidence type="ECO:0000313" key="8">
    <source>
        <dbReference type="EMBL" id="NIA57261.1"/>
    </source>
</evidence>
<comment type="subunit">
    <text evidence="2 5">Homopentamer.</text>
</comment>
<evidence type="ECO:0000313" key="9">
    <source>
        <dbReference type="Proteomes" id="UP000716322"/>
    </source>
</evidence>
<keyword evidence="8" id="KW-0969">Cilium</keyword>
<dbReference type="InterPro" id="IPR003481">
    <property type="entry name" value="FliD_N"/>
</dbReference>
<comment type="function">
    <text evidence="5">Required for morphogenesis and for the elongation of the flagellar filament by facilitating polymerization of the flagellin monomers at the tip of growing filament. Forms a capping structure, which prevents flagellin subunits (transported through the central channel of the flagellum) from leaking out without polymerization at the distal end.</text>
</comment>
<keyword evidence="4 5" id="KW-0975">Bacterial flagellum</keyword>
<protein>
    <recommendedName>
        <fullName evidence="5">Flagellar hook-associated protein 2</fullName>
        <shortName evidence="5">HAP2</shortName>
    </recommendedName>
    <alternativeName>
        <fullName evidence="5">Flagellar cap protein</fullName>
    </alternativeName>
</protein>
<sequence length="442" mass="43722">MASTIPSTATAAAGNRSVSDLYGSAVASLTARNPGLQGVDAQIRRDDARLSVLGRLANVLDDVRSVAGTLAASGLKLVPQVDGKAVDARITATGAAAGTHKIEVKQLAQAQQLSTVRMPSATTPIGSGAPTVVKIDTGAGTKTIRIGAPDNTPQGIAAAFKAAGVDAALASTDKGVVLSLAGQPGAANAMRIGVTGDPALQALLTWQPPAHGTVTQTRAAQDALVNVDGKAVTSAGNKLAGAIAGVTLDLKAVGTGTVTLAGDSADKGSAIARNVKAFAAAVNALPARLAALKTGDAAGDRMLAQAQDQVGRLMAGIDPAALAAIGVSAKNGRLAVDDATLNAAIAADPDRVAKLFANGGAGLADKVGTGIAQQLATGGTIANEATAVTKDRDALADKKTRLTQAVNAQANALVQQYTNAGANSLFGMMNGGRPPSAFDFLA</sequence>
<comment type="similarity">
    <text evidence="1 5">Belongs to the FliD family.</text>
</comment>
<dbReference type="PANTHER" id="PTHR30288">
    <property type="entry name" value="FLAGELLAR CAP/ASSEMBLY PROTEIN FLID"/>
    <property type="match status" value="1"/>
</dbReference>
<name>A0ABX0PIK0_9BURK</name>
<dbReference type="RefSeq" id="WP_166863687.1">
    <property type="nucleotide sequence ID" value="NZ_JAAQOM010000021.1"/>
</dbReference>
<keyword evidence="9" id="KW-1185">Reference proteome</keyword>
<dbReference type="Proteomes" id="UP000716322">
    <property type="component" value="Unassembled WGS sequence"/>
</dbReference>
<dbReference type="PANTHER" id="PTHR30288:SF0">
    <property type="entry name" value="FLAGELLAR HOOK-ASSOCIATED PROTEIN 2"/>
    <property type="match status" value="1"/>
</dbReference>
<comment type="caution">
    <text evidence="8">The sequence shown here is derived from an EMBL/GenBank/DDBJ whole genome shotgun (WGS) entry which is preliminary data.</text>
</comment>
<keyword evidence="8" id="KW-0282">Flagellum</keyword>
<dbReference type="Pfam" id="PF07195">
    <property type="entry name" value="FliD_C"/>
    <property type="match status" value="1"/>
</dbReference>
<evidence type="ECO:0000256" key="5">
    <source>
        <dbReference type="RuleBase" id="RU362066"/>
    </source>
</evidence>
<evidence type="ECO:0000259" key="6">
    <source>
        <dbReference type="Pfam" id="PF02465"/>
    </source>
</evidence>
<dbReference type="InterPro" id="IPR010809">
    <property type="entry name" value="FliD_C"/>
</dbReference>
<keyword evidence="8" id="KW-0966">Cell projection</keyword>
<gene>
    <name evidence="8" type="primary">fliD</name>
    <name evidence="8" type="ORF">HAV22_26925</name>
</gene>
<keyword evidence="3" id="KW-0175">Coiled coil</keyword>
<keyword evidence="5" id="KW-0964">Secreted</keyword>
<proteinExistence type="inferred from homology"/>
<evidence type="ECO:0000256" key="2">
    <source>
        <dbReference type="ARBA" id="ARBA00011255"/>
    </source>
</evidence>
<comment type="subcellular location">
    <subcellularLocation>
        <location evidence="5">Secreted</location>
    </subcellularLocation>
    <subcellularLocation>
        <location evidence="5">Bacterial flagellum</location>
    </subcellularLocation>
</comment>
<evidence type="ECO:0000259" key="7">
    <source>
        <dbReference type="Pfam" id="PF07195"/>
    </source>
</evidence>
<feature type="domain" description="Flagellar hook-associated protein 2 N-terminal" evidence="6">
    <location>
        <begin position="36"/>
        <end position="111"/>
    </location>
</feature>
<feature type="domain" description="Flagellar hook-associated protein 2 C-terminal" evidence="7">
    <location>
        <begin position="220"/>
        <end position="418"/>
    </location>
</feature>
<reference evidence="8 9" key="1">
    <citation type="submission" date="2020-03" db="EMBL/GenBank/DDBJ databases">
        <title>Genome sequence of strain Massilia sp. TW-1.</title>
        <authorList>
            <person name="Chaudhary D.K."/>
        </authorList>
    </citation>
    <scope>NUCLEOTIDE SEQUENCE [LARGE SCALE GENOMIC DNA]</scope>
    <source>
        <strain evidence="8 9">TW-1</strain>
    </source>
</reference>
<evidence type="ECO:0000256" key="1">
    <source>
        <dbReference type="ARBA" id="ARBA00009764"/>
    </source>
</evidence>
<organism evidence="8 9">
    <name type="scientific">Telluria antibiotica</name>
    <dbReference type="NCBI Taxonomy" id="2717319"/>
    <lineage>
        <taxon>Bacteria</taxon>
        <taxon>Pseudomonadati</taxon>
        <taxon>Pseudomonadota</taxon>
        <taxon>Betaproteobacteria</taxon>
        <taxon>Burkholderiales</taxon>
        <taxon>Oxalobacteraceae</taxon>
        <taxon>Telluria group</taxon>
        <taxon>Telluria</taxon>
    </lineage>
</organism>
<evidence type="ECO:0000256" key="3">
    <source>
        <dbReference type="ARBA" id="ARBA00023054"/>
    </source>
</evidence>
<dbReference type="InterPro" id="IPR040026">
    <property type="entry name" value="FliD"/>
</dbReference>
<dbReference type="EMBL" id="JAAQOM010000021">
    <property type="protein sequence ID" value="NIA57261.1"/>
    <property type="molecule type" value="Genomic_DNA"/>
</dbReference>
<accession>A0ABX0PIK0</accession>
<evidence type="ECO:0000256" key="4">
    <source>
        <dbReference type="ARBA" id="ARBA00023143"/>
    </source>
</evidence>
<dbReference type="Pfam" id="PF02465">
    <property type="entry name" value="FliD_N"/>
    <property type="match status" value="1"/>
</dbReference>